<feature type="transmembrane region" description="Helical" evidence="1">
    <location>
        <begin position="26"/>
        <end position="46"/>
    </location>
</feature>
<dbReference type="OrthoDB" id="9792788at2"/>
<dbReference type="GO" id="GO:0016020">
    <property type="term" value="C:membrane"/>
    <property type="evidence" value="ECO:0007669"/>
    <property type="project" value="InterPro"/>
</dbReference>
<dbReference type="Proteomes" id="UP000315901">
    <property type="component" value="Unassembled WGS sequence"/>
</dbReference>
<dbReference type="PANTHER" id="PTHR35335:SF1">
    <property type="entry name" value="UPF0716 PROTEIN FXSA"/>
    <property type="match status" value="1"/>
</dbReference>
<evidence type="ECO:0000313" key="3">
    <source>
        <dbReference type="Proteomes" id="UP000315901"/>
    </source>
</evidence>
<name>A0A501X550_9GAMM</name>
<evidence type="ECO:0000313" key="2">
    <source>
        <dbReference type="EMBL" id="TPE55569.1"/>
    </source>
</evidence>
<reference evidence="2 3" key="1">
    <citation type="submission" date="2019-06" db="EMBL/GenBank/DDBJ databases">
        <title>A novel bacterium of genus Marinomonas, isolated from coastal sand.</title>
        <authorList>
            <person name="Huang H."/>
            <person name="Mo K."/>
            <person name="Hu Y."/>
        </authorList>
    </citation>
    <scope>NUCLEOTIDE SEQUENCE [LARGE SCALE GENOMIC DNA]</scope>
    <source>
        <strain evidence="2 3">HB171799</strain>
    </source>
</reference>
<accession>A0A501X550</accession>
<keyword evidence="1" id="KW-1133">Transmembrane helix</keyword>
<keyword evidence="3" id="KW-1185">Reference proteome</keyword>
<dbReference type="InterPro" id="IPR007313">
    <property type="entry name" value="FxsA"/>
</dbReference>
<keyword evidence="1" id="KW-0472">Membrane</keyword>
<feature type="transmembrane region" description="Helical" evidence="1">
    <location>
        <begin position="67"/>
        <end position="90"/>
    </location>
</feature>
<protein>
    <submittedName>
        <fullName evidence="2">FxsA family protein</fullName>
    </submittedName>
</protein>
<sequence length="159" mass="17187">MRLALLLFILVPVIELSVLIAVGGEIGALATVGLVFLTAIVGVAIIRTQGLDTLLRAQDKMRRGELPAAEVAEGFMLAMAGLMLLIPGFVSDSLGAVLLITPLRRQVAQTLALDFLTKRMNMRSAWHHRQGGFDNADATNVFDGEFTKDAEEAKKIDKN</sequence>
<organism evidence="2 3">
    <name type="scientific">Maribrevibacterium harenarium</name>
    <dbReference type="NCBI Taxonomy" id="2589817"/>
    <lineage>
        <taxon>Bacteria</taxon>
        <taxon>Pseudomonadati</taxon>
        <taxon>Pseudomonadota</taxon>
        <taxon>Gammaproteobacteria</taxon>
        <taxon>Oceanospirillales</taxon>
        <taxon>Oceanospirillaceae</taxon>
        <taxon>Maribrevibacterium</taxon>
    </lineage>
</organism>
<evidence type="ECO:0000256" key="1">
    <source>
        <dbReference type="SAM" id="Phobius"/>
    </source>
</evidence>
<proteinExistence type="predicted"/>
<gene>
    <name evidence="2" type="ORF">FJM67_00525</name>
</gene>
<dbReference type="AlphaFoldDB" id="A0A501X550"/>
<dbReference type="Pfam" id="PF04186">
    <property type="entry name" value="FxsA"/>
    <property type="match status" value="1"/>
</dbReference>
<dbReference type="PANTHER" id="PTHR35335">
    <property type="entry name" value="UPF0716 PROTEIN FXSA"/>
    <property type="match status" value="1"/>
</dbReference>
<dbReference type="NCBIfam" id="NF008528">
    <property type="entry name" value="PRK11463.1-2"/>
    <property type="match status" value="1"/>
</dbReference>
<comment type="caution">
    <text evidence="2">The sequence shown here is derived from an EMBL/GenBank/DDBJ whole genome shotgun (WGS) entry which is preliminary data.</text>
</comment>
<dbReference type="RefSeq" id="WP_140586643.1">
    <property type="nucleotide sequence ID" value="NZ_VFRR01000001.1"/>
</dbReference>
<dbReference type="EMBL" id="VFRR01000001">
    <property type="protein sequence ID" value="TPE55569.1"/>
    <property type="molecule type" value="Genomic_DNA"/>
</dbReference>
<keyword evidence="1" id="KW-0812">Transmembrane</keyword>